<reference evidence="6" key="1">
    <citation type="submission" date="2018-10" db="EMBL/GenBank/DDBJ databases">
        <title>FDA dAtabase for Regulatory Grade micrObial Sequences (FDA-ARGOS): Supporting development and validation of Infectious Disease Dx tests.</title>
        <authorList>
            <person name="Kerrigan L."/>
            <person name="Tallon L."/>
            <person name="Sadzewicz L."/>
            <person name="Sengamalay N."/>
            <person name="Ott S."/>
            <person name="Godinez A."/>
            <person name="Nagaraj S."/>
            <person name="Vavikolanu K."/>
            <person name="Nadendla S."/>
            <person name="George J."/>
            <person name="Sichtig H."/>
        </authorList>
    </citation>
    <scope>NUCLEOTIDE SEQUENCE [LARGE SCALE GENOMIC DNA]</scope>
    <source>
        <strain evidence="6">FDAARGOS_311</strain>
    </source>
</reference>
<dbReference type="Proteomes" id="UP000197666">
    <property type="component" value="Unassembled WGS sequence"/>
</dbReference>
<evidence type="ECO:0000256" key="3">
    <source>
        <dbReference type="SAM" id="MobiDB-lite"/>
    </source>
</evidence>
<dbReference type="GO" id="GO:0016020">
    <property type="term" value="C:membrane"/>
    <property type="evidence" value="ECO:0007669"/>
    <property type="project" value="TreeGrafter"/>
</dbReference>
<dbReference type="GO" id="GO:0005524">
    <property type="term" value="F:ATP binding"/>
    <property type="evidence" value="ECO:0007669"/>
    <property type="project" value="UniProtKB-KW"/>
</dbReference>
<comment type="caution">
    <text evidence="5">The sequence shown here is derived from an EMBL/GenBank/DDBJ whole genome shotgun (WGS) entry which is preliminary data.</text>
</comment>
<dbReference type="Pfam" id="PF00005">
    <property type="entry name" value="ABC_tran"/>
    <property type="match status" value="1"/>
</dbReference>
<dbReference type="VEuPathDB" id="FungiDB:An05g01110"/>
<dbReference type="GO" id="GO:0042626">
    <property type="term" value="F:ATPase-coupled transmembrane transporter activity"/>
    <property type="evidence" value="ECO:0007669"/>
    <property type="project" value="TreeGrafter"/>
</dbReference>
<dbReference type="GO" id="GO:0016887">
    <property type="term" value="F:ATP hydrolysis activity"/>
    <property type="evidence" value="ECO:0007669"/>
    <property type="project" value="InterPro"/>
</dbReference>
<dbReference type="PANTHER" id="PTHR24223">
    <property type="entry name" value="ATP-BINDING CASSETTE SUB-FAMILY C"/>
    <property type="match status" value="1"/>
</dbReference>
<organism evidence="5 6">
    <name type="scientific">Aspergillus niger</name>
    <dbReference type="NCBI Taxonomy" id="5061"/>
    <lineage>
        <taxon>Eukaryota</taxon>
        <taxon>Fungi</taxon>
        <taxon>Dikarya</taxon>
        <taxon>Ascomycota</taxon>
        <taxon>Pezizomycotina</taxon>
        <taxon>Eurotiomycetes</taxon>
        <taxon>Eurotiomycetidae</taxon>
        <taxon>Eurotiales</taxon>
        <taxon>Aspergillaceae</taxon>
        <taxon>Aspergillus</taxon>
        <taxon>Aspergillus subgen. Circumdati</taxon>
    </lineage>
</organism>
<feature type="region of interest" description="Disordered" evidence="3">
    <location>
        <begin position="92"/>
        <end position="115"/>
    </location>
</feature>
<keyword evidence="2" id="KW-0067">ATP-binding</keyword>
<evidence type="ECO:0000259" key="4">
    <source>
        <dbReference type="Pfam" id="PF00005"/>
    </source>
</evidence>
<dbReference type="AlphaFoldDB" id="A0A505I0D7"/>
<dbReference type="Gene3D" id="3.40.50.300">
    <property type="entry name" value="P-loop containing nucleotide triphosphate hydrolases"/>
    <property type="match status" value="1"/>
</dbReference>
<dbReference type="InterPro" id="IPR050173">
    <property type="entry name" value="ABC_transporter_C-like"/>
</dbReference>
<dbReference type="VEuPathDB" id="FungiDB:M747DRAFT_286704"/>
<dbReference type="InterPro" id="IPR027417">
    <property type="entry name" value="P-loop_NTPase"/>
</dbReference>
<dbReference type="VEuPathDB" id="FungiDB:ATCC64974_41960"/>
<dbReference type="VEuPathDB" id="FungiDB:ASPNIDRAFT2_190013"/>
<feature type="domain" description="ABC transporter" evidence="4">
    <location>
        <begin position="4"/>
        <end position="34"/>
    </location>
</feature>
<evidence type="ECO:0000313" key="6">
    <source>
        <dbReference type="Proteomes" id="UP000197666"/>
    </source>
</evidence>
<accession>A0A505I0D7</accession>
<evidence type="ECO:0000256" key="1">
    <source>
        <dbReference type="ARBA" id="ARBA00022741"/>
    </source>
</evidence>
<dbReference type="PANTHER" id="PTHR24223:SF399">
    <property type="entry name" value="ABC TRANSPORTER ATNG"/>
    <property type="match status" value="1"/>
</dbReference>
<proteinExistence type="predicted"/>
<evidence type="ECO:0000313" key="5">
    <source>
        <dbReference type="EMBL" id="TPR05421.1"/>
    </source>
</evidence>
<dbReference type="EMBL" id="NKJJ02000002">
    <property type="protein sequence ID" value="TPR05421.1"/>
    <property type="molecule type" value="Genomic_DNA"/>
</dbReference>
<keyword evidence="1" id="KW-0547">Nucleotide-binding</keyword>
<protein>
    <recommendedName>
        <fullName evidence="4">ABC transporter domain-containing protein</fullName>
    </recommendedName>
</protein>
<gene>
    <name evidence="5" type="ORF">CAN33_0034650</name>
</gene>
<name>A0A505I0D7_ASPNG</name>
<dbReference type="SUPFAM" id="SSF52540">
    <property type="entry name" value="P-loop containing nucleoside triphosphate hydrolases"/>
    <property type="match status" value="1"/>
</dbReference>
<dbReference type="InterPro" id="IPR003439">
    <property type="entry name" value="ABC_transporter-like_ATP-bd"/>
</dbReference>
<sequence length="125" mass="13867">MPTTAISHGQRQLICLARAALRRSTILVLDEPTAAVDVETDAMMQRIIRSRFASHTIITVAHRLDTIMDFDRIAVIDAGRLAEWGTPKQLVDEEDGDYSSAMETRPSAESQAGTVVVDEQQNTWI</sequence>
<evidence type="ECO:0000256" key="2">
    <source>
        <dbReference type="ARBA" id="ARBA00022840"/>
    </source>
</evidence>